<evidence type="ECO:0000256" key="1">
    <source>
        <dbReference type="ARBA" id="ARBA00022723"/>
    </source>
</evidence>
<dbReference type="PANTHER" id="PTHR21646">
    <property type="entry name" value="UBIQUITIN CARBOXYL-TERMINAL HYDROLASE"/>
    <property type="match status" value="1"/>
</dbReference>
<dbReference type="InterPro" id="IPR001607">
    <property type="entry name" value="Znf_UBP"/>
</dbReference>
<evidence type="ECO:0000259" key="7">
    <source>
        <dbReference type="PROSITE" id="PS50271"/>
    </source>
</evidence>
<evidence type="ECO:0000259" key="6">
    <source>
        <dbReference type="PROSITE" id="PS50235"/>
    </source>
</evidence>
<evidence type="ECO:0000313" key="9">
    <source>
        <dbReference type="EMBL" id="OUS43649.1"/>
    </source>
</evidence>
<dbReference type="EMBL" id="KZ155831">
    <property type="protein sequence ID" value="OUS43649.1"/>
    <property type="molecule type" value="Genomic_DNA"/>
</dbReference>
<feature type="domain" description="UBP-type" evidence="7">
    <location>
        <begin position="44"/>
        <end position="141"/>
    </location>
</feature>
<protein>
    <submittedName>
        <fullName evidence="8">Ubiquitin carboxyl-terminal hydrolases family 2</fullName>
    </submittedName>
</protein>
<dbReference type="AlphaFoldDB" id="A0A090MA63"/>
<dbReference type="FunCoup" id="A0A090MA63">
    <property type="interactions" value="1782"/>
</dbReference>
<accession>A0A090MA63</accession>
<keyword evidence="8" id="KW-0378">Hydrolase</keyword>
<dbReference type="SMART" id="SM00290">
    <property type="entry name" value="ZnF_UBP"/>
    <property type="match status" value="1"/>
</dbReference>
<dbReference type="Pfam" id="PF02148">
    <property type="entry name" value="zf-UBP"/>
    <property type="match status" value="1"/>
</dbReference>
<dbReference type="GO" id="GO:0004843">
    <property type="term" value="F:cysteine-type deubiquitinase activity"/>
    <property type="evidence" value="ECO:0007669"/>
    <property type="project" value="InterPro"/>
</dbReference>
<dbReference type="PROSITE" id="PS50271">
    <property type="entry name" value="ZF_UBP"/>
    <property type="match status" value="1"/>
</dbReference>
<gene>
    <name evidence="9" type="ORF">BE221DRAFT_194586</name>
    <name evidence="8" type="ORF">OT_ostta11g01450</name>
</gene>
<dbReference type="InterPro" id="IPR028889">
    <property type="entry name" value="USP"/>
</dbReference>
<evidence type="ECO:0000256" key="5">
    <source>
        <dbReference type="SAM" id="MobiDB-lite"/>
    </source>
</evidence>
<proteinExistence type="predicted"/>
<dbReference type="OrthoDB" id="10263353at2759"/>
<dbReference type="Proteomes" id="UP000009170">
    <property type="component" value="Unassembled WGS sequence"/>
</dbReference>
<dbReference type="InterPro" id="IPR013083">
    <property type="entry name" value="Znf_RING/FYVE/PHD"/>
</dbReference>
<evidence type="ECO:0000256" key="2">
    <source>
        <dbReference type="ARBA" id="ARBA00022771"/>
    </source>
</evidence>
<dbReference type="STRING" id="70448.A0A090MA63"/>
<dbReference type="InParanoid" id="A0A090MA63"/>
<sequence>MAPRAKRQRQRADPDVEASGDDDDAIRETMSKSSSSSSSMTPPSQCPYLDSISLSNLDFDFEKRCSISLSPVHVYACLTCGKYFAGRGPRTRAYEHALERGHHVYMHLDQGTTWCLPDGYRIGPEESNATLKRIKDVLRPRYDEERVSELETGGPQWRRALDGTDFLVGVTGLNNIWQSNGRDDGMNAVVQALARVGPLRRALLLREEDELNARRGHHQTSLFSALANLMKKMWNAKNFKGHSSPHEFLQAVRKQSKEMFGGVKASKTAATRPDAMQFLRWMLNELIREEKKDIAKNASLSGDISSVVEACFQGEVEIVPEGDPDLAASSAPRKTSKFLMLSMDLPAAPLFQDVMEKKIIPQVSLERQLLKKFDGTKFRITKLPEYLIVTYSRFTKNNFFVEKNPTIVTFPTRGLNIADHVPIDDVKGSTTYDLIANIVHDGTPDEGSYRSMVYHASDKNWYETQDLRVSEVLPQQVSLTETYVQIYQRRDGK</sequence>
<dbReference type="PROSITE" id="PS50235">
    <property type="entry name" value="USP_3"/>
    <property type="match status" value="1"/>
</dbReference>
<dbReference type="Gene3D" id="3.90.70.10">
    <property type="entry name" value="Cysteine proteinases"/>
    <property type="match status" value="1"/>
</dbReference>
<reference evidence="9" key="3">
    <citation type="submission" date="2017-04" db="EMBL/GenBank/DDBJ databases">
        <title>Population genomics of picophytoplankton unveils novel chromosome hypervariability.</title>
        <authorList>
            <consortium name="DOE Joint Genome Institute"/>
            <person name="Blanc-Mathieu R."/>
            <person name="Krasovec M."/>
            <person name="Hebrard M."/>
            <person name="Yau S."/>
            <person name="Desgranges E."/>
            <person name="Martin J."/>
            <person name="Schackwitz W."/>
            <person name="Kuo A."/>
            <person name="Salin G."/>
            <person name="Donnadieu C."/>
            <person name="Desdevises Y."/>
            <person name="Sanchez-Ferandin S."/>
            <person name="Moreau H."/>
            <person name="Rivals E."/>
            <person name="Grigoriev I.V."/>
            <person name="Grimsley N."/>
            <person name="Eyre-Walker A."/>
            <person name="Piganeau G."/>
        </authorList>
    </citation>
    <scope>NUCLEOTIDE SEQUENCE [LARGE SCALE GENOMIC DNA]</scope>
    <source>
        <strain evidence="9">RCC 1115</strain>
    </source>
</reference>
<feature type="compositionally biased region" description="Low complexity" evidence="5">
    <location>
        <begin position="31"/>
        <end position="43"/>
    </location>
</feature>
<dbReference type="MEROPS" id="C19.972"/>
<keyword evidence="3" id="KW-0862">Zinc</keyword>
<dbReference type="GO" id="GO:0008270">
    <property type="term" value="F:zinc ion binding"/>
    <property type="evidence" value="ECO:0007669"/>
    <property type="project" value="UniProtKB-KW"/>
</dbReference>
<dbReference type="EMBL" id="CAID01000011">
    <property type="protein sequence ID" value="CEF99617.1"/>
    <property type="molecule type" value="Genomic_DNA"/>
</dbReference>
<evidence type="ECO:0000313" key="8">
    <source>
        <dbReference type="EMBL" id="CEF99617.1"/>
    </source>
</evidence>
<organism evidence="8 10">
    <name type="scientific">Ostreococcus tauri</name>
    <name type="common">Marine green alga</name>
    <dbReference type="NCBI Taxonomy" id="70448"/>
    <lineage>
        <taxon>Eukaryota</taxon>
        <taxon>Viridiplantae</taxon>
        <taxon>Chlorophyta</taxon>
        <taxon>Mamiellophyceae</taxon>
        <taxon>Mamiellales</taxon>
        <taxon>Bathycoccaceae</taxon>
        <taxon>Ostreococcus</taxon>
    </lineage>
</organism>
<dbReference type="SUPFAM" id="SSF54001">
    <property type="entry name" value="Cysteine proteinases"/>
    <property type="match status" value="1"/>
</dbReference>
<feature type="region of interest" description="Disordered" evidence="5">
    <location>
        <begin position="1"/>
        <end position="45"/>
    </location>
</feature>
<accession>A0A454Y3C3</accession>
<evidence type="ECO:0000256" key="4">
    <source>
        <dbReference type="PROSITE-ProRule" id="PRU00502"/>
    </source>
</evidence>
<evidence type="ECO:0000256" key="3">
    <source>
        <dbReference type="ARBA" id="ARBA00022833"/>
    </source>
</evidence>
<evidence type="ECO:0000313" key="10">
    <source>
        <dbReference type="Proteomes" id="UP000009170"/>
    </source>
</evidence>
<name>A0A090MA63_OSTTA</name>
<keyword evidence="2 4" id="KW-0863">Zinc-finger</keyword>
<dbReference type="SUPFAM" id="SSF57850">
    <property type="entry name" value="RING/U-box"/>
    <property type="match status" value="1"/>
</dbReference>
<feature type="domain" description="USP" evidence="6">
    <location>
        <begin position="171"/>
        <end position="490"/>
    </location>
</feature>
<dbReference type="PANTHER" id="PTHR21646:SF16">
    <property type="entry name" value="U4_U6.U5 TRI-SNRNP-ASSOCIATED PROTEIN 2"/>
    <property type="match status" value="1"/>
</dbReference>
<dbReference type="Pfam" id="PF00443">
    <property type="entry name" value="UCH"/>
    <property type="match status" value="1"/>
</dbReference>
<feature type="compositionally biased region" description="Acidic residues" evidence="5">
    <location>
        <begin position="15"/>
        <end position="25"/>
    </location>
</feature>
<dbReference type="InterPro" id="IPR050185">
    <property type="entry name" value="Ub_carboxyl-term_hydrolase"/>
</dbReference>
<dbReference type="InterPro" id="IPR001394">
    <property type="entry name" value="Peptidase_C19_UCH"/>
</dbReference>
<dbReference type="Proteomes" id="UP000195557">
    <property type="component" value="Unassembled WGS sequence"/>
</dbReference>
<keyword evidence="1" id="KW-0479">Metal-binding</keyword>
<accession>A0A1Y5I2D0</accession>
<reference evidence="8 10" key="1">
    <citation type="journal article" date="2006" name="Proc. Natl. Acad. Sci. U.S.A.">
        <title>Genome analysis of the smallest free-living eukaryote Ostreococcus tauri unveils many unique features.</title>
        <authorList>
            <person name="Derelle E."/>
            <person name="Ferraz C."/>
            <person name="Rombauts S."/>
            <person name="Rouze P."/>
            <person name="Worden A.Z."/>
            <person name="Robbens S."/>
            <person name="Partensky F."/>
            <person name="Degroeve S."/>
            <person name="Echeynie S."/>
            <person name="Cooke R."/>
            <person name="Saeys Y."/>
            <person name="Wuyts J."/>
            <person name="Jabbari K."/>
            <person name="Bowler C."/>
            <person name="Panaud O."/>
            <person name="Piegu B."/>
            <person name="Ball S.G."/>
            <person name="Ral J.-P."/>
            <person name="Bouget F.-Y."/>
            <person name="Piganeau G."/>
            <person name="De Baets B."/>
            <person name="Picard A."/>
            <person name="Delseny M."/>
            <person name="Demaille J."/>
            <person name="Van de Peer Y."/>
            <person name="Moreau H."/>
        </authorList>
    </citation>
    <scope>NUCLEOTIDE SEQUENCE [LARGE SCALE GENOMIC DNA]</scope>
    <source>
        <strain evidence="8 10">OTTH0595</strain>
    </source>
</reference>
<keyword evidence="10" id="KW-1185">Reference proteome</keyword>
<reference evidence="8" key="2">
    <citation type="journal article" date="2014" name="BMC Genomics">
        <title>An improved genome of the model marine alga Ostreococcus tauri unfolds by assessing Illumina de novo assemblies.</title>
        <authorList>
            <person name="Blanc-Mathieu R."/>
            <person name="Verhelst B."/>
            <person name="Derelle E."/>
            <person name="Rombauts S."/>
            <person name="Bouget F.Y."/>
            <person name="Carre I."/>
            <person name="Chateau A."/>
            <person name="Eyre-Walker A."/>
            <person name="Grimsley N."/>
            <person name="Moreau H."/>
            <person name="Piegu B."/>
            <person name="Rivals E."/>
            <person name="Schackwitz W."/>
            <person name="Van de Peer Y."/>
            <person name="Piganeau G."/>
        </authorList>
    </citation>
    <scope>NUCLEOTIDE SEQUENCE</scope>
    <source>
        <strain evidence="8">RCC4221</strain>
    </source>
</reference>
<dbReference type="GO" id="GO:0016579">
    <property type="term" value="P:protein deubiquitination"/>
    <property type="evidence" value="ECO:0007669"/>
    <property type="project" value="InterPro"/>
</dbReference>
<dbReference type="InterPro" id="IPR038765">
    <property type="entry name" value="Papain-like_cys_pep_sf"/>
</dbReference>
<dbReference type="Gene3D" id="3.30.40.10">
    <property type="entry name" value="Zinc/RING finger domain, C3HC4 (zinc finger)"/>
    <property type="match status" value="1"/>
</dbReference>